<name>A0A1G4KBN6_9SACH</name>
<dbReference type="AlphaFoldDB" id="A0A1G4KBN6"/>
<evidence type="ECO:0000313" key="1">
    <source>
        <dbReference type="EMBL" id="SCV01724.1"/>
    </source>
</evidence>
<protein>
    <submittedName>
        <fullName evidence="1">LANO_0F13212g1_1</fullName>
    </submittedName>
</protein>
<sequence length="202" mass="22761">MAFARKPRLPREPRPLRVPRPQRALFLPAHPIPSHPSLTTCMSGRATYLQNSHFSLCTTHVTFLSTCIYLSQPALPSCTSLPIPYPISINLPALRLLVLRRHTHAKTDRPNSSQIPFIHHQANASCLGFSDDILRKAHTHTHPKVKNSRSSLAACTRKQKHKPAWLHITEVVAAKNYRRSGAITPCNASLIHKQRLLSYTRL</sequence>
<evidence type="ECO:0000313" key="2">
    <source>
        <dbReference type="Proteomes" id="UP000189911"/>
    </source>
</evidence>
<gene>
    <name evidence="1" type="ORF">LANO_0F13212G</name>
</gene>
<organism evidence="1 2">
    <name type="scientific">Lachancea nothofagi CBS 11611</name>
    <dbReference type="NCBI Taxonomy" id="1266666"/>
    <lineage>
        <taxon>Eukaryota</taxon>
        <taxon>Fungi</taxon>
        <taxon>Dikarya</taxon>
        <taxon>Ascomycota</taxon>
        <taxon>Saccharomycotina</taxon>
        <taxon>Saccharomycetes</taxon>
        <taxon>Saccharomycetales</taxon>
        <taxon>Saccharomycetaceae</taxon>
        <taxon>Lachancea</taxon>
    </lineage>
</organism>
<dbReference type="Proteomes" id="UP000189911">
    <property type="component" value="Chromosome F"/>
</dbReference>
<accession>A0A1G4KBN6</accession>
<keyword evidence="2" id="KW-1185">Reference proteome</keyword>
<proteinExistence type="predicted"/>
<reference evidence="2" key="1">
    <citation type="submission" date="2016-03" db="EMBL/GenBank/DDBJ databases">
        <authorList>
            <person name="Devillers Hugo."/>
        </authorList>
    </citation>
    <scope>NUCLEOTIDE SEQUENCE [LARGE SCALE GENOMIC DNA]</scope>
</reference>
<dbReference type="EMBL" id="LT598452">
    <property type="protein sequence ID" value="SCV01724.1"/>
    <property type="molecule type" value="Genomic_DNA"/>
</dbReference>